<dbReference type="Proteomes" id="UP000538666">
    <property type="component" value="Unassembled WGS sequence"/>
</dbReference>
<name>A0A841JRG9_9BACT</name>
<comment type="caution">
    <text evidence="1">The sequence shown here is derived from an EMBL/GenBank/DDBJ whole genome shotgun (WGS) entry which is preliminary data.</text>
</comment>
<accession>A0A841JRG9</accession>
<proteinExistence type="predicted"/>
<evidence type="ECO:0000313" key="1">
    <source>
        <dbReference type="EMBL" id="MBB6142379.1"/>
    </source>
</evidence>
<keyword evidence="2" id="KW-1185">Reference proteome</keyword>
<dbReference type="RefSeq" id="WP_050057616.1">
    <property type="nucleotide sequence ID" value="NZ_JACHEK010000001.1"/>
</dbReference>
<protein>
    <submittedName>
        <fullName evidence="1">Uncharacterized protein</fullName>
    </submittedName>
</protein>
<dbReference type="AlphaFoldDB" id="A0A841JRG9"/>
<organism evidence="1 2">
    <name type="scientific">Silvibacterium bohemicum</name>
    <dbReference type="NCBI Taxonomy" id="1577686"/>
    <lineage>
        <taxon>Bacteria</taxon>
        <taxon>Pseudomonadati</taxon>
        <taxon>Acidobacteriota</taxon>
        <taxon>Terriglobia</taxon>
        <taxon>Terriglobales</taxon>
        <taxon>Acidobacteriaceae</taxon>
        <taxon>Silvibacterium</taxon>
    </lineage>
</organism>
<evidence type="ECO:0000313" key="2">
    <source>
        <dbReference type="Proteomes" id="UP000538666"/>
    </source>
</evidence>
<gene>
    <name evidence="1" type="ORF">HNQ77_000317</name>
</gene>
<sequence>MQNNFISQWLLASVLAVQAAAVTPPKKLHPIAQPAAKGAVHIVVQNSLFHVMDDVVLTVPRLEGWMIPRSGDVISLDDKRTFIVQIDSGETRLKAPDLSALLNNYLLPKAKAPIKNITVSFEGNQIVVKGDLHKLIGIPFEGKGTVTIADDSDIRVHFTELKAAGMLKKGVLDALGLKLSSIAQPRKPSRFYIEGDDIILPINALFPPPRITGKITSVRIEGDSLVQVFGPPVAKGAQPPTPAANFIYFRGGRMKYGKFLMEDADLQLADKEPANSFDFSLDHYNEQLQAGYSKLLPSGGLLIFLPDYATMQKPAQPAKKN</sequence>
<dbReference type="EMBL" id="JACHEK010000001">
    <property type="protein sequence ID" value="MBB6142379.1"/>
    <property type="molecule type" value="Genomic_DNA"/>
</dbReference>
<reference evidence="1 2" key="1">
    <citation type="submission" date="2020-08" db="EMBL/GenBank/DDBJ databases">
        <title>Genomic Encyclopedia of Type Strains, Phase IV (KMG-IV): sequencing the most valuable type-strain genomes for metagenomic binning, comparative biology and taxonomic classification.</title>
        <authorList>
            <person name="Goeker M."/>
        </authorList>
    </citation>
    <scope>NUCLEOTIDE SEQUENCE [LARGE SCALE GENOMIC DNA]</scope>
    <source>
        <strain evidence="1 2">DSM 103733</strain>
    </source>
</reference>
<dbReference type="OrthoDB" id="113690at2"/>